<dbReference type="PIRSF" id="PIRSF000767">
    <property type="entry name" value="RNA_pol_sigma_SigB/C/D"/>
    <property type="match status" value="1"/>
</dbReference>
<dbReference type="OrthoDB" id="206108at2759"/>
<dbReference type="GO" id="GO:0009507">
    <property type="term" value="C:chloroplast"/>
    <property type="evidence" value="ECO:0007669"/>
    <property type="project" value="UniProtKB-SubCell"/>
</dbReference>
<comment type="subcellular location">
    <subcellularLocation>
        <location evidence="6">Plastid</location>
        <location evidence="6">Chloroplast</location>
    </subcellularLocation>
</comment>
<dbReference type="OMA" id="VQCGREP"/>
<comment type="caution">
    <text evidence="8">The sequence shown here is derived from an EMBL/GenBank/DDBJ whole genome shotgun (WGS) entry which is preliminary data.</text>
</comment>
<dbReference type="CDD" id="cd06171">
    <property type="entry name" value="Sigma70_r4"/>
    <property type="match status" value="1"/>
</dbReference>
<evidence type="ECO:0000259" key="7">
    <source>
        <dbReference type="PROSITE" id="PS00716"/>
    </source>
</evidence>
<dbReference type="NCBIfam" id="TIGR02937">
    <property type="entry name" value="sigma70-ECF"/>
    <property type="match status" value="1"/>
</dbReference>
<dbReference type="STRING" id="56857.A0A200R5R0"/>
<sequence>MEVGRNLLSSPPFFSLKPHLRNSPPPPSVTMLHELAAPAVTSVPTTSITRHFPASVLLQEQRDDIRSLLHIREDKPFEATLNRTQMDNDASLIQEKKDCRSDQYLKDFERQLLYWPGLWYLLPSSQSGEKPVLPLSMQSMAPDADKVLQFKACDVLSLAKKALLASKQAVSLAAESNSIGHDFDEFTPCLELKNLSPSEKEITVKSTRLLERQSKKRRAPKLNVLSHELSSFRTTEKHHKINQVIDPNDPLGLFLSGSETKQLLTAKEETELFIQVQELIRLEEVKQRLQSQFDREPTLVEWAEAVGMNCGTLQLHLHSGNRSREKMIYSNFRMVVHVAKNYQGKGLNLQDLLQEGSKGLIKSLEKFKPQAGCRFSTYAYWWIRQSIRKAIFQNSRTIRLPENVYNALRQVKSAKELFIKEGHQPTNEELAKRVGISVEKLESLLASTRMPLSMQRPVWSDQDTTFQEITADTEVATPELCVEKNLMRRHVRNLLSVLPPKERRIIRLRYGIEDGEQKSLAQIGTVFGLSKERVRQLENRALDKLKKCLSSHGLEAYTNLLT</sequence>
<dbReference type="GO" id="GO:0006352">
    <property type="term" value="P:DNA-templated transcription initiation"/>
    <property type="evidence" value="ECO:0007669"/>
    <property type="project" value="UniProtKB-UniRule"/>
</dbReference>
<dbReference type="InterPro" id="IPR013324">
    <property type="entry name" value="RNA_pol_sigma_r3/r4-like"/>
</dbReference>
<dbReference type="InterPro" id="IPR007630">
    <property type="entry name" value="RNA_pol_sigma70_r4"/>
</dbReference>
<keyword evidence="3 6" id="KW-0731">Sigma factor</keyword>
<dbReference type="GO" id="GO:0016987">
    <property type="term" value="F:sigma factor activity"/>
    <property type="evidence" value="ECO:0007669"/>
    <property type="project" value="UniProtKB-UniRule"/>
</dbReference>
<dbReference type="SUPFAM" id="SSF88946">
    <property type="entry name" value="Sigma2 domain of RNA polymerase sigma factors"/>
    <property type="match status" value="1"/>
</dbReference>
<evidence type="ECO:0000256" key="3">
    <source>
        <dbReference type="ARBA" id="ARBA00023082"/>
    </source>
</evidence>
<evidence type="ECO:0000256" key="2">
    <source>
        <dbReference type="ARBA" id="ARBA00023015"/>
    </source>
</evidence>
<dbReference type="EMBL" id="MVGT01000437">
    <property type="protein sequence ID" value="OVA18028.1"/>
    <property type="molecule type" value="Genomic_DNA"/>
</dbReference>
<dbReference type="PANTHER" id="PTHR30603:SF45">
    <property type="entry name" value="RNA POLYMERASE SIGMA FACTOR SIGF, CHLOROPLASTIC"/>
    <property type="match status" value="1"/>
</dbReference>
<comment type="function">
    <text evidence="6">Sigma factors are initiation factors that promote the attachment of plastid-encoded RNA polymerase (PEP) to specific initiation sites and are then released.</text>
</comment>
<dbReference type="Gene3D" id="1.20.120.1810">
    <property type="match status" value="1"/>
</dbReference>
<evidence type="ECO:0000313" key="9">
    <source>
        <dbReference type="Proteomes" id="UP000195402"/>
    </source>
</evidence>
<gene>
    <name evidence="8" type="ORF">BVC80_1835g437</name>
</gene>
<keyword evidence="9" id="KW-1185">Reference proteome</keyword>
<organism evidence="8 9">
    <name type="scientific">Macleaya cordata</name>
    <name type="common">Five-seeded plume-poppy</name>
    <name type="synonym">Bocconia cordata</name>
    <dbReference type="NCBI Taxonomy" id="56857"/>
    <lineage>
        <taxon>Eukaryota</taxon>
        <taxon>Viridiplantae</taxon>
        <taxon>Streptophyta</taxon>
        <taxon>Embryophyta</taxon>
        <taxon>Tracheophyta</taxon>
        <taxon>Spermatophyta</taxon>
        <taxon>Magnoliopsida</taxon>
        <taxon>Ranunculales</taxon>
        <taxon>Papaveraceae</taxon>
        <taxon>Papaveroideae</taxon>
        <taxon>Macleaya</taxon>
    </lineage>
</organism>
<protein>
    <recommendedName>
        <fullName evidence="6">RNA polymerase sigma factor</fullName>
    </recommendedName>
</protein>
<dbReference type="Pfam" id="PF04545">
    <property type="entry name" value="Sigma70_r4"/>
    <property type="match status" value="1"/>
</dbReference>
<dbReference type="InterPro" id="IPR050239">
    <property type="entry name" value="Sigma-70_RNA_pol_init_factors"/>
</dbReference>
<dbReference type="Pfam" id="PF04539">
    <property type="entry name" value="Sigma70_r3"/>
    <property type="match status" value="1"/>
</dbReference>
<evidence type="ECO:0000256" key="1">
    <source>
        <dbReference type="ARBA" id="ARBA00007788"/>
    </source>
</evidence>
<dbReference type="PANTHER" id="PTHR30603">
    <property type="entry name" value="RNA POLYMERASE SIGMA FACTOR RPO"/>
    <property type="match status" value="1"/>
</dbReference>
<dbReference type="Pfam" id="PF04542">
    <property type="entry name" value="Sigma70_r2"/>
    <property type="match status" value="1"/>
</dbReference>
<evidence type="ECO:0000256" key="6">
    <source>
        <dbReference type="PIRNR" id="PIRNR000767"/>
    </source>
</evidence>
<dbReference type="SUPFAM" id="SSF88659">
    <property type="entry name" value="Sigma3 and sigma4 domains of RNA polymerase sigma factors"/>
    <property type="match status" value="2"/>
</dbReference>
<keyword evidence="6" id="KW-0150">Chloroplast</keyword>
<dbReference type="Proteomes" id="UP000195402">
    <property type="component" value="Unassembled WGS sequence"/>
</dbReference>
<dbReference type="InParanoid" id="A0A200R5R0"/>
<keyword evidence="5 6" id="KW-0804">Transcription</keyword>
<keyword evidence="6" id="KW-0934">Plastid</keyword>
<dbReference type="GO" id="GO:0003677">
    <property type="term" value="F:DNA binding"/>
    <property type="evidence" value="ECO:0007669"/>
    <property type="project" value="UniProtKB-KW"/>
</dbReference>
<dbReference type="InterPro" id="IPR013325">
    <property type="entry name" value="RNA_pol_sigma_r2"/>
</dbReference>
<dbReference type="InterPro" id="IPR007624">
    <property type="entry name" value="RNA_pol_sigma70_r3"/>
</dbReference>
<feature type="domain" description="RNA polymerase sigma-70" evidence="7">
    <location>
        <begin position="519"/>
        <end position="545"/>
    </location>
</feature>
<accession>A0A200R5R0</accession>
<evidence type="ECO:0000313" key="8">
    <source>
        <dbReference type="EMBL" id="OVA18028.1"/>
    </source>
</evidence>
<proteinExistence type="inferred from homology"/>
<dbReference type="FunCoup" id="A0A200R5R0">
    <property type="interactions" value="897"/>
</dbReference>
<dbReference type="InterPro" id="IPR000943">
    <property type="entry name" value="RNA_pol_sigma70"/>
</dbReference>
<dbReference type="InterPro" id="IPR016262">
    <property type="entry name" value="RNA_pol_sigma_SigB/C/D/F"/>
</dbReference>
<name>A0A200R5R0_MACCD</name>
<dbReference type="PROSITE" id="PS00716">
    <property type="entry name" value="SIGMA70_2"/>
    <property type="match status" value="1"/>
</dbReference>
<dbReference type="InterPro" id="IPR036388">
    <property type="entry name" value="WH-like_DNA-bd_sf"/>
</dbReference>
<dbReference type="Gene3D" id="1.10.10.10">
    <property type="entry name" value="Winged helix-like DNA-binding domain superfamily/Winged helix DNA-binding domain"/>
    <property type="match status" value="2"/>
</dbReference>
<evidence type="ECO:0000256" key="5">
    <source>
        <dbReference type="ARBA" id="ARBA00023163"/>
    </source>
</evidence>
<keyword evidence="4 6" id="KW-0238">DNA-binding</keyword>
<comment type="similarity">
    <text evidence="1 6">Belongs to the sigma-70 factor family.</text>
</comment>
<dbReference type="InterPro" id="IPR007627">
    <property type="entry name" value="RNA_pol_sigma70_r2"/>
</dbReference>
<reference evidence="8 9" key="1">
    <citation type="journal article" date="2017" name="Mol. Plant">
        <title>The Genome of Medicinal Plant Macleaya cordata Provides New Insights into Benzylisoquinoline Alkaloids Metabolism.</title>
        <authorList>
            <person name="Liu X."/>
            <person name="Liu Y."/>
            <person name="Huang P."/>
            <person name="Ma Y."/>
            <person name="Qing Z."/>
            <person name="Tang Q."/>
            <person name="Cao H."/>
            <person name="Cheng P."/>
            <person name="Zheng Y."/>
            <person name="Yuan Z."/>
            <person name="Zhou Y."/>
            <person name="Liu J."/>
            <person name="Tang Z."/>
            <person name="Zhuo Y."/>
            <person name="Zhang Y."/>
            <person name="Yu L."/>
            <person name="Huang J."/>
            <person name="Yang P."/>
            <person name="Peng Q."/>
            <person name="Zhang J."/>
            <person name="Jiang W."/>
            <person name="Zhang Z."/>
            <person name="Lin K."/>
            <person name="Ro D.K."/>
            <person name="Chen X."/>
            <person name="Xiong X."/>
            <person name="Shang Y."/>
            <person name="Huang S."/>
            <person name="Zeng J."/>
        </authorList>
    </citation>
    <scope>NUCLEOTIDE SEQUENCE [LARGE SCALE GENOMIC DNA]</scope>
    <source>
        <strain evidence="9">cv. BLH2017</strain>
        <tissue evidence="8">Root</tissue>
    </source>
</reference>
<evidence type="ECO:0000256" key="4">
    <source>
        <dbReference type="ARBA" id="ARBA00023125"/>
    </source>
</evidence>
<keyword evidence="2 6" id="KW-0805">Transcription regulation</keyword>
<dbReference type="InterPro" id="IPR014284">
    <property type="entry name" value="RNA_pol_sigma-70_dom"/>
</dbReference>
<dbReference type="AlphaFoldDB" id="A0A200R5R0"/>
<dbReference type="PRINTS" id="PR00046">
    <property type="entry name" value="SIGMA70FCT"/>
</dbReference>